<sequence length="59" mass="6780">MNDCLAPGESQELINRRGAEARRKLKTENCELRQSPSKPYKSCNNISCIYLSLCKHRKP</sequence>
<proteinExistence type="predicted"/>
<evidence type="ECO:0000313" key="1">
    <source>
        <dbReference type="EMBL" id="CAJ75179.1"/>
    </source>
</evidence>
<name>Q1Q582_KUEST</name>
<accession>Q1Q582</accession>
<dbReference type="EMBL" id="CT573071">
    <property type="protein sequence ID" value="CAJ75179.1"/>
    <property type="molecule type" value="Genomic_DNA"/>
</dbReference>
<reference evidence="1" key="1">
    <citation type="journal article" date="2006" name="Nature">
        <title>Deciphering the evolution and metabolism of an anammox bacterium from a community genome.</title>
        <authorList>
            <person name="Strous M."/>
            <person name="Pelletier E."/>
            <person name="Mangenot S."/>
            <person name="Rattei T."/>
            <person name="Lehner A."/>
            <person name="Taylor M.W."/>
            <person name="Horn M."/>
            <person name="Daims H."/>
            <person name="Bartol-Mavel D."/>
            <person name="Wincker P."/>
            <person name="Barbe V."/>
            <person name="Fonknechten N."/>
            <person name="Vallenet D."/>
            <person name="Segurens B."/>
            <person name="Schenowitz-Truong C."/>
            <person name="Medigue C."/>
            <person name="Collingro A."/>
            <person name="Snel B."/>
            <person name="Dutilh B.E."/>
            <person name="OpDenCamp H.J.M."/>
            <person name="vanDerDrift C."/>
            <person name="Cirpus I."/>
            <person name="vanDePas-Schoonen K.T."/>
            <person name="Harhangi H.R."/>
            <person name="vanNiftrik L."/>
            <person name="Schmid M."/>
            <person name="Keltjens J."/>
            <person name="vanDeVossenberg J."/>
            <person name="Kartal B."/>
            <person name="Meier H."/>
            <person name="Frishman D."/>
            <person name="Huynen M.A."/>
            <person name="Mewes H."/>
            <person name="Weissenbach J."/>
            <person name="Jetten M.S.M."/>
            <person name="Wagner M."/>
            <person name="LePaslier D."/>
        </authorList>
    </citation>
    <scope>NUCLEOTIDE SEQUENCE</scope>
</reference>
<gene>
    <name evidence="1" type="ORF">kuste4417</name>
</gene>
<organism evidence="1">
    <name type="scientific">Kuenenia stuttgartiensis</name>
    <dbReference type="NCBI Taxonomy" id="174633"/>
    <lineage>
        <taxon>Bacteria</taxon>
        <taxon>Pseudomonadati</taxon>
        <taxon>Planctomycetota</taxon>
        <taxon>Candidatus Brocadiia</taxon>
        <taxon>Candidatus Brocadiales</taxon>
        <taxon>Candidatus Brocadiaceae</taxon>
        <taxon>Candidatus Kuenenia</taxon>
    </lineage>
</organism>
<protein>
    <submittedName>
        <fullName evidence="1">Uncharacterized protein</fullName>
    </submittedName>
</protein>
<dbReference type="AlphaFoldDB" id="Q1Q582"/>
<reference evidence="1" key="2">
    <citation type="submission" date="2006-01" db="EMBL/GenBank/DDBJ databases">
        <authorList>
            <person name="Genoscope"/>
        </authorList>
    </citation>
    <scope>NUCLEOTIDE SEQUENCE</scope>
</reference>